<feature type="domain" description="YcxB-like C-terminal" evidence="2">
    <location>
        <begin position="108"/>
        <end position="160"/>
    </location>
</feature>
<evidence type="ECO:0000256" key="1">
    <source>
        <dbReference type="SAM" id="Phobius"/>
    </source>
</evidence>
<evidence type="ECO:0000313" key="4">
    <source>
        <dbReference type="Proteomes" id="UP001258315"/>
    </source>
</evidence>
<dbReference type="Pfam" id="PF14317">
    <property type="entry name" value="YcxB"/>
    <property type="match status" value="1"/>
</dbReference>
<reference evidence="4" key="1">
    <citation type="submission" date="2023-07" db="EMBL/GenBank/DDBJ databases">
        <title>Functional and genomic diversity of the sorghum phyllosphere microbiome.</title>
        <authorList>
            <person name="Shade A."/>
        </authorList>
    </citation>
    <scope>NUCLEOTIDE SEQUENCE [LARGE SCALE GENOMIC DNA]</scope>
    <source>
        <strain evidence="4">SORGH_AS_0422</strain>
    </source>
</reference>
<dbReference type="InterPro" id="IPR025588">
    <property type="entry name" value="YcxB-like_C"/>
</dbReference>
<proteinExistence type="predicted"/>
<evidence type="ECO:0000313" key="3">
    <source>
        <dbReference type="EMBL" id="MDT3402698.1"/>
    </source>
</evidence>
<dbReference type="EMBL" id="JAVLVU010000001">
    <property type="protein sequence ID" value="MDT3402698.1"/>
    <property type="molecule type" value="Genomic_DNA"/>
</dbReference>
<accession>A0ABU3GSF7</accession>
<keyword evidence="1" id="KW-1133">Transmembrane helix</keyword>
<dbReference type="RefSeq" id="WP_311949373.1">
    <property type="nucleotide sequence ID" value="NZ_JAVLVU010000001.1"/>
</dbReference>
<name>A0ABU3GSF7_9SPHI</name>
<evidence type="ECO:0000259" key="2">
    <source>
        <dbReference type="Pfam" id="PF14317"/>
    </source>
</evidence>
<feature type="transmembrane region" description="Helical" evidence="1">
    <location>
        <begin position="56"/>
        <end position="74"/>
    </location>
</feature>
<feature type="transmembrane region" description="Helical" evidence="1">
    <location>
        <begin position="33"/>
        <end position="50"/>
    </location>
</feature>
<protein>
    <recommendedName>
        <fullName evidence="2">YcxB-like C-terminal domain-containing protein</fullName>
    </recommendedName>
</protein>
<gene>
    <name evidence="3" type="ORF">QE417_001770</name>
</gene>
<dbReference type="Proteomes" id="UP001258315">
    <property type="component" value="Unassembled WGS sequence"/>
</dbReference>
<comment type="caution">
    <text evidence="3">The sequence shown here is derived from an EMBL/GenBank/DDBJ whole genome shotgun (WGS) entry which is preliminary data.</text>
</comment>
<keyword evidence="1" id="KW-0472">Membrane</keyword>
<keyword evidence="1" id="KW-0812">Transmembrane</keyword>
<sequence>MHAIITFTKEDFLTNYLFVVSKSKAITRMRRRGVFVLSGWLLLMAIVFYFLEDLTWMWYCIAASCAAFILFPQLQKLVYKKQYKKFVLEKFGKLQDVPFDITLTADKFIYKNIFSDVSLNTSQIENISETADYFFVKFHSQDTITLPKRSFDYNELNSLLTDIAQANNVSINRELEWKWK</sequence>
<keyword evidence="4" id="KW-1185">Reference proteome</keyword>
<organism evidence="3 4">
    <name type="scientific">Mucilaginibacter terrae</name>
    <dbReference type="NCBI Taxonomy" id="1955052"/>
    <lineage>
        <taxon>Bacteria</taxon>
        <taxon>Pseudomonadati</taxon>
        <taxon>Bacteroidota</taxon>
        <taxon>Sphingobacteriia</taxon>
        <taxon>Sphingobacteriales</taxon>
        <taxon>Sphingobacteriaceae</taxon>
        <taxon>Mucilaginibacter</taxon>
    </lineage>
</organism>